<feature type="compositionally biased region" description="Acidic residues" evidence="2">
    <location>
        <begin position="2285"/>
        <end position="2295"/>
    </location>
</feature>
<dbReference type="Gene3D" id="3.90.1690.10">
    <property type="entry name" value="phage-related protein like domain"/>
    <property type="match status" value="1"/>
</dbReference>
<feature type="compositionally biased region" description="Basic and acidic residues" evidence="2">
    <location>
        <begin position="1436"/>
        <end position="1451"/>
    </location>
</feature>
<sequence length="3500" mass="388491">MIARLIRAEYERRMVDRYAKSQRGLFDEESHPRDESGKWTGKGKKRAAKFDTRKRLEEILRAKLTVSDADRHIPVQTPSLEGQKTLFSRLQGEYFSALDRYAKKKDIKGQQQFQWITIGGTASGGKKHAGGTPVQIDTDTGKIVKGPKDLKGKTPDELSEDKEGKGDGELFATGSRKGNRGGVSARRKPRKKPGTPRQGALPGIDEESGDGFLPLFGGASGGRTRHSDHADESGDAPTGSSTSSPKRDVPAPRKRQRVERRDHSVGNWRYPDRDFVGGGLKTKFKQNVEAIKTLRALQAEGRTEATPEEQEILSRFTGWGQFPGLFKRYPDASWRKEQEQLQLLLGDDEYAAAKTASGHKESASYAAARKATLNSHFTSPKIVDAHWKAAQRLGFRGGKMLEPSIGSGYYVGMMPKELAARTAVTGVELDQTTAQIAKYLYPSATIKNQGFEAFAAPDGFYDLVASNVPFGDYTLHEKKYNKFRAPIHDHFFLKAIDKARPGGLVMFVTSTGTMDKTSDRIRRELASKADLISAIRLPGDTHGEAANTEVVTDLIILRKHTEAGPAPDETPAEVQPEAGFTGILTDSLGRVYHFVNGKRVPGNHWTETTEIDDPAGGDPMTVSRYWVDHPEQVLGTMERSGTMYRDGMKNVTMPENFDALLEQAIERLPEGILNQRPAQKAAFEPEAQPADDDVKDGQLVVKDGELWQRQGDAMVKQDANATALKRVQAVEPIRGALRNLIREDLAGRDSSDTRKALSDAYDVFVAEHGPLHSRANQKALFEDPDLPLLMSLENWDAKTQTATKADIFEKNTIRPLEEIAHADTVSEALGVSLNRTGMVDVEHMAQLTGRDIDDVKDELAESGLAFEDPSAGWVPAAEYLSGNIRKKLAEARVAAEADERYKHNVDALEQHLPPDIDYVDISAKLGSPWVPTEDMNAFAASLLNGEARDFDIRYSPELGTWQADYAKGGNRWIESSSAAQTWSAGGKSFMALLDAALNNKSPNVYDTDSDGKRVLDVNATEDARGKIQDLRDAFAEWLWADDERRERLHRYYNDNFNDTVPMEYDGSHLTFPGMRPDWKMRDVQKNAVWQIVSRGKGVLAHEVGIGKSATMFASAMELRRLGLAKKPAIVALKANLEQLTREAQELYPGARILSTAGMFDAKRRKETVSRIATGDYDMVIMSQDHLNMLPMSEEVQQRYLLEEVDELEAAIAAVQTEDKSKNNRTVKQLEKRKAKLEQQIRGALDSKKDDAVTFEETGIDFLFVDEAHNYKSLPVYTSMQELAGIPQSRSNRATNMLMRTRWLQEQNDGRGVVFATGTPISNTMAEMYNLQRYIQPEELEARGLKTFDAWANTFGEFETALEPDLKGGYKSKTRFSKFVNIPELMQIARQDLDVRRVDALRNADGSPMVPRPNRHDHMVVVPETDQVSDMMSSIHDRAQRISGRRSEKGEDNPLSLTTAGRQGSVDPRLFSPGAEDHSDSKVNRMVQNVLDRYHNPQHAGQTQLIFSDIGVHPNDWGFHLYGDIIDKLVKGGIPRDQIADFSSLTDKEKANFIRQAVTDPKAGQRQVTEEDAEALTPQQLMAAASGDTRILDRVNLQQTVKQLRRAKLRHESDQGRLKDRIAAAKASIPKFHETAQKIEQDARALADREAFDMSIGGRSFSDRKQASELLDNVVTQLDEDDASKSRWQRDTETHVGKYRGLDLYRVDGSFYLEGPSGQRYKTGDTLRSIEAVARSLPKRAQEARDDATRTQSDIDTISKQVGKTFSRGEELTKAEAELAAIEKSLKGGNDDPVTPADETAAKYARILQSRLVPSTRDRMVRDVRRAYYQRQRNRTRPTLKPQVIAEFRRRTMTKSPYVKGVVPPDWKDAIEQAAAKSGQTVSQWVALACFEKLPERQRRKLSELNDRGRMPATLEQPRTAPLPSPQSGESNADFVWRVHNSQPGKTDAKTAMALDVWRNAKEQDLQEAARQRFPTSKFVCHPNRCVFVEHTTKRKTADPHTGEERDEPVVYDRSALEAICDRCNERILDTGDFSPLIEGHTPDQYALDRGAKQPPVLGYAGPYRVGLIGNKNPRWAIFCDEYWHRDELPKLEKLQRRSPEVWMEDRMEDRFFDPIACLGAETPRLDMGLTRFGRFFHCRGTDGAMVHKYSAPAAGLPGANSVYVPGETGDDETSRYAADDDSGGQSMALGPDDIRQIVDAIMELPVIQWAQENMEAQGMGTMNDGDGDGDGVPGEADPSTPPAPPAPQAPDSPPAAPAPAPPSGPPAAPNPMDPEQNSRRRYEAGDEDEYEDDIPVDPAPAGDAYQPDDEDHDMVTRYMSGDCDDEEMRQYMAGKRQRYMSGAGDDSGMDAPPVDPMPAEPPTENYSRQNRTLRDRVRQLERRERESTRYSKLMEKRAQGYAFDPDEELRETADMNDAQFARHLQRIERYERAPVNYPALPTPELDRTERDRERYQRRVNETAEQIARHERKNGREITYDDARRKAEEQLRDAVSQRLMSANGTIRRARFVTLDTSDNNAVIECNAQTRPIGISQIGSRETPLPNVSTADRLIAANSGEQLEVHTPGNSAGRHDISLEIGTGGCTTGDLLVSDADGKGVVESTEYTQFIGAVALESASSGELAKVMPVFLERRDDGSYSTVTEFDCETGSSTDDVVLIPAALNTRGWIVAEVFARVTEVFAGSSEDQGVVTVKDEDDNTLYTLTASDAAADAENDLIVGYFMQAGSTGDALKTVASGKAVEAALTQETSGGSPAGKMSDFAVNEYVQIVPVKKSTGLYLNMTIEECARIVNADLADFQWPDGADAPQSFDAVESFEWLNYLTKRYAYDFVMGNKTVEQATWEIDEQHLRIQAQKAMTARTLKAITALTTSGNYDSSHVSNPEAIAGNTGKWDESTTARQDVRNSLNYAAETILLDTNGAVNEEDLKLVIGPTLARKLAKTQEIVDYIKGSPDALNQIKEGGKNARFGLPNTLYGWDVVVEKTVRVTSRKGASSTSRSFILTDSNAIMTARPGSLEGVADAPNFSTCSIFMYEEMTVEKKQDADHRRLRGRVVEDYDVKMTAPVSGFLFTNVAETHSVVTTALDDASGKIKGALRKGNRYLPADLSALTGESLALLKRITCDIAMALLLDRRIDADADQSQKRHERAERYLEQIAAGDIVFDVDDVIEASNAEHIEHTEIDLVTTDKHLLRQRTKNYYPVGGVQTIKVDTGTSNALETLGKTANGIQIREQVFRENVPGDANGGDAGPPIDIQYHGEIHIVTLEFTYWDDSIMAKVIPKLYGGTAGAVGTAGTLWAADSKTYRLLMDGSGFTRNYLRAIPTDYGINEGGMWDWLAGWWKRLRDGRKRAIYRYFDGRTYRRVDPMVAHSRLLNHETFDIEGHTMIAFQDDATDEFSRKAQDEARGILVAAVRDVFEVTAFDPRTGTGLTEGECVGLLWDFFDYCNAEKKSTDLPPNSPESTEQPPSATSTIGPDSGSISTSSESAPAEPKPSPLEPSNSSGR</sequence>
<accession>A0ABP0Q0A9</accession>
<feature type="compositionally biased region" description="Pro residues" evidence="2">
    <location>
        <begin position="2239"/>
        <end position="2272"/>
    </location>
</feature>
<keyword evidence="1" id="KW-0175">Coiled coil</keyword>
<feature type="compositionally biased region" description="Basic and acidic residues" evidence="2">
    <location>
        <begin position="139"/>
        <end position="168"/>
    </location>
</feature>
<dbReference type="Proteomes" id="UP001642464">
    <property type="component" value="Unassembled WGS sequence"/>
</dbReference>
<evidence type="ECO:0000313" key="4">
    <source>
        <dbReference type="EMBL" id="CAK9081273.1"/>
    </source>
</evidence>
<dbReference type="Pfam" id="PF07030">
    <property type="entry name" value="Phage_Mu_Gp36"/>
    <property type="match status" value="1"/>
</dbReference>
<dbReference type="InterPro" id="IPR009752">
    <property type="entry name" value="Phage_Mu_GpJ"/>
</dbReference>
<dbReference type="SMART" id="SM00487">
    <property type="entry name" value="DEXDc"/>
    <property type="match status" value="1"/>
</dbReference>
<feature type="compositionally biased region" description="Polar residues" evidence="2">
    <location>
        <begin position="3456"/>
        <end position="3466"/>
    </location>
</feature>
<dbReference type="InterPro" id="IPR052933">
    <property type="entry name" value="DNA_Protect_Modify"/>
</dbReference>
<feature type="region of interest" description="Disordered" evidence="2">
    <location>
        <begin position="1436"/>
        <end position="1479"/>
    </location>
</feature>
<feature type="region of interest" description="Disordered" evidence="2">
    <location>
        <begin position="2218"/>
        <end position="2312"/>
    </location>
</feature>
<dbReference type="PANTHER" id="PTHR41313:SF1">
    <property type="entry name" value="DNA METHYLASE ADENINE-SPECIFIC DOMAIN-CONTAINING PROTEIN"/>
    <property type="match status" value="1"/>
</dbReference>
<feature type="compositionally biased region" description="Basic residues" evidence="2">
    <location>
        <begin position="185"/>
        <end position="194"/>
    </location>
</feature>
<feature type="region of interest" description="Disordered" evidence="2">
    <location>
        <begin position="3447"/>
        <end position="3500"/>
    </location>
</feature>
<name>A0ABP0Q0A9_9DINO</name>
<evidence type="ECO:0000313" key="5">
    <source>
        <dbReference type="Proteomes" id="UP001642464"/>
    </source>
</evidence>
<dbReference type="Gene3D" id="3.40.50.150">
    <property type="entry name" value="Vaccinia Virus protein VP39"/>
    <property type="match status" value="1"/>
</dbReference>
<feature type="domain" description="Helicase ATP-binding" evidence="3">
    <location>
        <begin position="1076"/>
        <end position="1347"/>
    </location>
</feature>
<organism evidence="4 5">
    <name type="scientific">Durusdinium trenchii</name>
    <dbReference type="NCBI Taxonomy" id="1381693"/>
    <lineage>
        <taxon>Eukaryota</taxon>
        <taxon>Sar</taxon>
        <taxon>Alveolata</taxon>
        <taxon>Dinophyceae</taxon>
        <taxon>Suessiales</taxon>
        <taxon>Symbiodiniaceae</taxon>
        <taxon>Durusdinium</taxon>
    </lineage>
</organism>
<evidence type="ECO:0000256" key="2">
    <source>
        <dbReference type="SAM" id="MobiDB-lite"/>
    </source>
</evidence>
<gene>
    <name evidence="4" type="ORF">SCF082_LOCUS38701</name>
</gene>
<dbReference type="SUPFAM" id="SSF53335">
    <property type="entry name" value="S-adenosyl-L-methionine-dependent methyltransferases"/>
    <property type="match status" value="1"/>
</dbReference>
<evidence type="ECO:0000256" key="1">
    <source>
        <dbReference type="SAM" id="Coils"/>
    </source>
</evidence>
<evidence type="ECO:0000259" key="3">
    <source>
        <dbReference type="SMART" id="SM00487"/>
    </source>
</evidence>
<feature type="region of interest" description="Disordered" evidence="2">
    <location>
        <begin position="121"/>
        <end position="264"/>
    </location>
</feature>
<dbReference type="InterPro" id="IPR053738">
    <property type="entry name" value="Lambda_capsid_assembly"/>
</dbReference>
<proteinExistence type="predicted"/>
<feature type="compositionally biased region" description="Low complexity" evidence="2">
    <location>
        <begin position="3467"/>
        <end position="3485"/>
    </location>
</feature>
<feature type="region of interest" description="Disordered" evidence="2">
    <location>
        <begin position="21"/>
        <end position="48"/>
    </location>
</feature>
<reference evidence="4 5" key="1">
    <citation type="submission" date="2024-02" db="EMBL/GenBank/DDBJ databases">
        <authorList>
            <person name="Chen Y."/>
            <person name="Shah S."/>
            <person name="Dougan E. K."/>
            <person name="Thang M."/>
            <person name="Chan C."/>
        </authorList>
    </citation>
    <scope>NUCLEOTIDE SEQUENCE [LARGE SCALE GENOMIC DNA]</scope>
</reference>
<feature type="region of interest" description="Disordered" evidence="2">
    <location>
        <begin position="2339"/>
        <end position="2368"/>
    </location>
</feature>
<feature type="region of interest" description="Disordered" evidence="2">
    <location>
        <begin position="2437"/>
        <end position="2458"/>
    </location>
</feature>
<feature type="compositionally biased region" description="Basic and acidic residues" evidence="2">
    <location>
        <begin position="2444"/>
        <end position="2458"/>
    </location>
</feature>
<dbReference type="Gene3D" id="3.40.50.300">
    <property type="entry name" value="P-loop containing nucleotide triphosphate hydrolases"/>
    <property type="match status" value="1"/>
</dbReference>
<dbReference type="PANTHER" id="PTHR41313">
    <property type="entry name" value="ADENINE-SPECIFIC METHYLTRANSFERASE"/>
    <property type="match status" value="1"/>
</dbReference>
<protein>
    <submittedName>
        <fullName evidence="4">Defense against restriction protein B (DarB)</fullName>
    </submittedName>
</protein>
<feature type="region of interest" description="Disordered" evidence="2">
    <location>
        <begin position="1901"/>
        <end position="1931"/>
    </location>
</feature>
<comment type="caution">
    <text evidence="4">The sequence shown here is derived from an EMBL/GenBank/DDBJ whole genome shotgun (WGS) entry which is preliminary data.</text>
</comment>
<dbReference type="EMBL" id="CAXAMM010038819">
    <property type="protein sequence ID" value="CAK9081273.1"/>
    <property type="molecule type" value="Genomic_DNA"/>
</dbReference>
<feature type="region of interest" description="Disordered" evidence="2">
    <location>
        <begin position="2157"/>
        <end position="2190"/>
    </location>
</feature>
<dbReference type="InterPro" id="IPR027417">
    <property type="entry name" value="P-loop_NTPase"/>
</dbReference>
<dbReference type="InterPro" id="IPR014001">
    <property type="entry name" value="Helicase_ATP-bd"/>
</dbReference>
<dbReference type="InterPro" id="IPR029063">
    <property type="entry name" value="SAM-dependent_MTases_sf"/>
</dbReference>
<dbReference type="SUPFAM" id="SSF52540">
    <property type="entry name" value="P-loop containing nucleoside triphosphate hydrolases"/>
    <property type="match status" value="1"/>
</dbReference>
<feature type="compositionally biased region" description="Basic and acidic residues" evidence="2">
    <location>
        <begin position="21"/>
        <end position="37"/>
    </location>
</feature>
<feature type="coiled-coil region" evidence="1">
    <location>
        <begin position="1197"/>
        <end position="1246"/>
    </location>
</feature>
<keyword evidence="5" id="KW-1185">Reference proteome</keyword>